<dbReference type="PROSITE" id="PS51387">
    <property type="entry name" value="FAD_PCMH"/>
    <property type="match status" value="1"/>
</dbReference>
<dbReference type="GO" id="GO:0071949">
    <property type="term" value="F:FAD binding"/>
    <property type="evidence" value="ECO:0007669"/>
    <property type="project" value="InterPro"/>
</dbReference>
<protein>
    <submittedName>
        <fullName evidence="5">Xanthine dehydrogenase</fullName>
    </submittedName>
</protein>
<dbReference type="GO" id="GO:0016491">
    <property type="term" value="F:oxidoreductase activity"/>
    <property type="evidence" value="ECO:0007669"/>
    <property type="project" value="UniProtKB-KW"/>
</dbReference>
<dbReference type="InterPro" id="IPR005107">
    <property type="entry name" value="CO_DH_flav_C"/>
</dbReference>
<evidence type="ECO:0000256" key="1">
    <source>
        <dbReference type="ARBA" id="ARBA00022630"/>
    </source>
</evidence>
<evidence type="ECO:0000256" key="2">
    <source>
        <dbReference type="ARBA" id="ARBA00022827"/>
    </source>
</evidence>
<dbReference type="EMBL" id="SLUB01000014">
    <property type="protein sequence ID" value="THE12740.1"/>
    <property type="molecule type" value="Genomic_DNA"/>
</dbReference>
<comment type="caution">
    <text evidence="5">The sequence shown here is derived from an EMBL/GenBank/DDBJ whole genome shotgun (WGS) entry which is preliminary data.</text>
</comment>
<dbReference type="PANTHER" id="PTHR42659:SF2">
    <property type="entry name" value="XANTHINE DEHYDROGENASE SUBUNIT C-RELATED"/>
    <property type="match status" value="1"/>
</dbReference>
<dbReference type="InterPro" id="IPR051312">
    <property type="entry name" value="Diverse_Substr_Oxidored"/>
</dbReference>
<evidence type="ECO:0000313" key="5">
    <source>
        <dbReference type="EMBL" id="THE12740.1"/>
    </source>
</evidence>
<dbReference type="InterPro" id="IPR036318">
    <property type="entry name" value="FAD-bd_PCMH-like_sf"/>
</dbReference>
<dbReference type="InterPro" id="IPR016169">
    <property type="entry name" value="FAD-bd_PCMH_sub2"/>
</dbReference>
<evidence type="ECO:0000259" key="4">
    <source>
        <dbReference type="PROSITE" id="PS51387"/>
    </source>
</evidence>
<dbReference type="SUPFAM" id="SSF56176">
    <property type="entry name" value="FAD-binding/transporter-associated domain-like"/>
    <property type="match status" value="1"/>
</dbReference>
<dbReference type="AlphaFoldDB" id="A0A4S3PSN7"/>
<dbReference type="SMART" id="SM01092">
    <property type="entry name" value="CO_deh_flav_C"/>
    <property type="match status" value="1"/>
</dbReference>
<dbReference type="InterPro" id="IPR016166">
    <property type="entry name" value="FAD-bd_PCMH"/>
</dbReference>
<dbReference type="Gene3D" id="3.30.390.50">
    <property type="entry name" value="CO dehydrogenase flavoprotein, C-terminal domain"/>
    <property type="match status" value="1"/>
</dbReference>
<dbReference type="InterPro" id="IPR036683">
    <property type="entry name" value="CO_DH_flav_C_dom_sf"/>
</dbReference>
<keyword evidence="2" id="KW-0274">FAD</keyword>
<proteinExistence type="predicted"/>
<gene>
    <name evidence="5" type="ORF">E1I69_10115</name>
</gene>
<evidence type="ECO:0000313" key="6">
    <source>
        <dbReference type="Proteomes" id="UP000306477"/>
    </source>
</evidence>
<keyword evidence="1" id="KW-0285">Flavoprotein</keyword>
<dbReference type="SUPFAM" id="SSF55447">
    <property type="entry name" value="CO dehydrogenase flavoprotein C-terminal domain-like"/>
    <property type="match status" value="1"/>
</dbReference>
<dbReference type="Proteomes" id="UP000306477">
    <property type="component" value="Unassembled WGS sequence"/>
</dbReference>
<dbReference type="PANTHER" id="PTHR42659">
    <property type="entry name" value="XANTHINE DEHYDROGENASE SUBUNIT C-RELATED"/>
    <property type="match status" value="1"/>
</dbReference>
<dbReference type="Pfam" id="PF00941">
    <property type="entry name" value="FAD_binding_5"/>
    <property type="match status" value="1"/>
</dbReference>
<evidence type="ECO:0000256" key="3">
    <source>
        <dbReference type="ARBA" id="ARBA00023002"/>
    </source>
</evidence>
<feature type="domain" description="FAD-binding PCMH-type" evidence="4">
    <location>
        <begin position="1"/>
        <end position="214"/>
    </location>
</feature>
<dbReference type="InterPro" id="IPR002346">
    <property type="entry name" value="Mopterin_DH_FAD-bd"/>
</dbReference>
<organism evidence="5 6">
    <name type="scientific">Bacillus timonensis</name>
    <dbReference type="NCBI Taxonomy" id="1033734"/>
    <lineage>
        <taxon>Bacteria</taxon>
        <taxon>Bacillati</taxon>
        <taxon>Bacillota</taxon>
        <taxon>Bacilli</taxon>
        <taxon>Bacillales</taxon>
        <taxon>Bacillaceae</taxon>
        <taxon>Bacillus</taxon>
    </lineage>
</organism>
<sequence length="282" mass="32043">MISYDFEYHKPQTYQEAVSLFNESDKDGKSPMYYSGGTEIITLGKLNIVRTGSVIDINNILECNVHELNEEFLLFGAALTLTTIEEKNLFPLLSETVSEIADRTARNKITVGGNICGQIFYREAVLPFLLTDSTLIIANKQGIKSVPITEIFKEQLLLKRGELLMQIKTNRQFLDVPFFTIKRRRQWNTGYPLLTVAALKFEQVIRVAISGLSPFPFRSYQIEAALNKTELSYKERIELAINSLNVPILNDTEGTSRYRIFVLKNILYDVLQTLGGVNSEEI</sequence>
<keyword evidence="6" id="KW-1185">Reference proteome</keyword>
<dbReference type="OrthoDB" id="9774454at2"/>
<dbReference type="Gene3D" id="3.30.43.10">
    <property type="entry name" value="Uridine Diphospho-n-acetylenolpyruvylglucosamine Reductase, domain 2"/>
    <property type="match status" value="1"/>
</dbReference>
<reference evidence="5 6" key="1">
    <citation type="journal article" date="2019" name="Indoor Air">
        <title>Impacts of indoor surface finishes on bacterial viability.</title>
        <authorList>
            <person name="Hu J."/>
            <person name="Maamar S.B."/>
            <person name="Glawe A.J."/>
            <person name="Gottel N."/>
            <person name="Gilbert J.A."/>
            <person name="Hartmann E.M."/>
        </authorList>
    </citation>
    <scope>NUCLEOTIDE SEQUENCE [LARGE SCALE GENOMIC DNA]</scope>
    <source>
        <strain evidence="5 6">AF060A6</strain>
    </source>
</reference>
<keyword evidence="3" id="KW-0560">Oxidoreductase</keyword>
<name>A0A4S3PSN7_9BACI</name>
<dbReference type="RefSeq" id="WP_136379490.1">
    <property type="nucleotide sequence ID" value="NZ_SLUB01000014.1"/>
</dbReference>
<dbReference type="InterPro" id="IPR016167">
    <property type="entry name" value="FAD-bd_PCMH_sub1"/>
</dbReference>
<dbReference type="Gene3D" id="3.30.465.10">
    <property type="match status" value="1"/>
</dbReference>
<accession>A0A4S3PSN7</accession>